<dbReference type="HOGENOM" id="CLU_3242184_0_0_1"/>
<name>W9P2R5_FUSOX</name>
<accession>W9P2R5</accession>
<organism evidence="1">
    <name type="scientific">Fusarium oxysporum f. sp. pisi HDV247</name>
    <dbReference type="NCBI Taxonomy" id="1080344"/>
    <lineage>
        <taxon>Eukaryota</taxon>
        <taxon>Fungi</taxon>
        <taxon>Dikarya</taxon>
        <taxon>Ascomycota</taxon>
        <taxon>Pezizomycotina</taxon>
        <taxon>Sordariomycetes</taxon>
        <taxon>Hypocreomycetidae</taxon>
        <taxon>Hypocreales</taxon>
        <taxon>Nectriaceae</taxon>
        <taxon>Fusarium</taxon>
        <taxon>Fusarium oxysporum species complex</taxon>
    </lineage>
</organism>
<dbReference type="Proteomes" id="UP000030751">
    <property type="component" value="Unassembled WGS sequence"/>
</dbReference>
<sequence length="43" mass="4780">MQDLCVLRAFLPVVRLLLRGPSPVRPCGRAPCFLPVVRYLVAS</sequence>
<reference evidence="1" key="1">
    <citation type="submission" date="2011-10" db="EMBL/GenBank/DDBJ databases">
        <title>The Genome Sequence of Fusarium oxysporum HDV247.</title>
        <authorList>
            <consortium name="The Broad Institute Genome Sequencing Platform"/>
            <person name="Ma L.-J."/>
            <person name="Gale L.R."/>
            <person name="Schwartz D.C."/>
            <person name="Zhou S."/>
            <person name="Corby-Kistler H."/>
            <person name="Young S.K."/>
            <person name="Zeng Q."/>
            <person name="Gargeya S."/>
            <person name="Fitzgerald M."/>
            <person name="Haas B."/>
            <person name="Abouelleil A."/>
            <person name="Alvarado L."/>
            <person name="Arachchi H.M."/>
            <person name="Berlin A."/>
            <person name="Brown A."/>
            <person name="Chapman S.B."/>
            <person name="Chen Z."/>
            <person name="Dunbar C."/>
            <person name="Freedman E."/>
            <person name="Gearin G."/>
            <person name="Goldberg J."/>
            <person name="Griggs A."/>
            <person name="Gujja S."/>
            <person name="Heiman D."/>
            <person name="Howarth C."/>
            <person name="Larson L."/>
            <person name="Lui A."/>
            <person name="MacDonald P.J.P."/>
            <person name="Montmayeur A."/>
            <person name="Murphy C."/>
            <person name="Neiman D."/>
            <person name="Pearson M."/>
            <person name="Priest M."/>
            <person name="Roberts A."/>
            <person name="Saif S."/>
            <person name="Shea T."/>
            <person name="Shenoy N."/>
            <person name="Sisk P."/>
            <person name="Stolte C."/>
            <person name="Sykes S."/>
            <person name="Wortman J."/>
            <person name="Nusbaum C."/>
            <person name="Birren B."/>
        </authorList>
    </citation>
    <scope>NUCLEOTIDE SEQUENCE [LARGE SCALE GENOMIC DNA]</scope>
    <source>
        <strain evidence="1">HDV247</strain>
    </source>
</reference>
<proteinExistence type="predicted"/>
<reference evidence="1" key="2">
    <citation type="submission" date="2012-05" db="EMBL/GenBank/DDBJ databases">
        <title>Annotation of the Genome Sequence of Fusarium oxysporum HDV247.</title>
        <authorList>
            <consortium name="The Broad Institute Genomics Platform"/>
            <person name="Ma L.-J."/>
            <person name="Corby-Kistler H."/>
            <person name="Broz K."/>
            <person name="Gale L.R."/>
            <person name="Jonkers W."/>
            <person name="O'Donnell K."/>
            <person name="Ploetz R."/>
            <person name="Steinberg C."/>
            <person name="Schwartz D.C."/>
            <person name="VanEtten H."/>
            <person name="Zhou S."/>
            <person name="Young S.K."/>
            <person name="Zeng Q."/>
            <person name="Gargeya S."/>
            <person name="Fitzgerald M."/>
            <person name="Abouelleil A."/>
            <person name="Alvarado L."/>
            <person name="Chapman S.B."/>
            <person name="Gainer-Dewar J."/>
            <person name="Goldberg J."/>
            <person name="Griggs A."/>
            <person name="Gujja S."/>
            <person name="Hansen M."/>
            <person name="Howarth C."/>
            <person name="Imamovic A."/>
            <person name="Ireland A."/>
            <person name="Larimer J."/>
            <person name="McCowan C."/>
            <person name="Murphy C."/>
            <person name="Pearson M."/>
            <person name="Poon T.W."/>
            <person name="Priest M."/>
            <person name="Roberts A."/>
            <person name="Saif S."/>
            <person name="Shea T."/>
            <person name="Sykes S."/>
            <person name="Wortman J."/>
            <person name="Nusbaum C."/>
            <person name="Birren B."/>
        </authorList>
    </citation>
    <scope>NUCLEOTIDE SEQUENCE</scope>
    <source>
        <strain evidence="1">HDV247</strain>
    </source>
</reference>
<protein>
    <submittedName>
        <fullName evidence="1">Uncharacterized protein</fullName>
    </submittedName>
</protein>
<dbReference type="AlphaFoldDB" id="W9P2R5"/>
<evidence type="ECO:0000313" key="1">
    <source>
        <dbReference type="EMBL" id="EXA39424.1"/>
    </source>
</evidence>
<gene>
    <name evidence="1" type="ORF">FOVG_10981</name>
</gene>
<dbReference type="EMBL" id="JH650974">
    <property type="protein sequence ID" value="EXA39424.1"/>
    <property type="molecule type" value="Genomic_DNA"/>
</dbReference>